<dbReference type="AlphaFoldDB" id="A0A5C7FNS7"/>
<feature type="domain" description="Bro-N" evidence="2">
    <location>
        <begin position="9"/>
        <end position="119"/>
    </location>
</feature>
<evidence type="ECO:0000256" key="1">
    <source>
        <dbReference type="SAM" id="MobiDB-lite"/>
    </source>
</evidence>
<dbReference type="Proteomes" id="UP000321907">
    <property type="component" value="Unassembled WGS sequence"/>
</dbReference>
<accession>A0A5C7FNS7</accession>
<gene>
    <name evidence="3" type="ORF">FUA23_10945</name>
</gene>
<dbReference type="PROSITE" id="PS51750">
    <property type="entry name" value="BRO_N"/>
    <property type="match status" value="1"/>
</dbReference>
<evidence type="ECO:0000259" key="2">
    <source>
        <dbReference type="PROSITE" id="PS51750"/>
    </source>
</evidence>
<sequence length="284" mass="32830">MEDNDETGMAIFDGKKIRQTWHNEEWWFSIADVVGLLSESRDVKQYIKKMRQRDQELSAKWGTICTPLPMIAADGKKRKITASNLEGVFRIIQSISSPKAEPFKQWLAATAKQRIEEMEDPELVIERMREDYRKLGYEEDWINKRLQSIDIRKLLTEEWQKRGVNPGKEYSILTAEISRGTFGVTPSDHKQHKGLKRENLRDHMTNLELIFTMLGEEDTRHEAITRDAQGFRENHDAAKEGGEAAGMAREAFELRSGRKVLSSENRKDQIKAAKAKARLEAKKK</sequence>
<dbReference type="EMBL" id="VOXD01000015">
    <property type="protein sequence ID" value="TXF89260.1"/>
    <property type="molecule type" value="Genomic_DNA"/>
</dbReference>
<dbReference type="RefSeq" id="WP_147930786.1">
    <property type="nucleotide sequence ID" value="NZ_VOXD01000015.1"/>
</dbReference>
<organism evidence="3 4">
    <name type="scientific">Neolewinella aurantiaca</name>
    <dbReference type="NCBI Taxonomy" id="2602767"/>
    <lineage>
        <taxon>Bacteria</taxon>
        <taxon>Pseudomonadati</taxon>
        <taxon>Bacteroidota</taxon>
        <taxon>Saprospiria</taxon>
        <taxon>Saprospirales</taxon>
        <taxon>Lewinellaceae</taxon>
        <taxon>Neolewinella</taxon>
    </lineage>
</organism>
<feature type="region of interest" description="Disordered" evidence="1">
    <location>
        <begin position="259"/>
        <end position="284"/>
    </location>
</feature>
<reference evidence="3 4" key="1">
    <citation type="submission" date="2019-08" db="EMBL/GenBank/DDBJ databases">
        <title>Lewinella sp. strain SSH13 Genome sequencing and assembly.</title>
        <authorList>
            <person name="Kim I."/>
        </authorList>
    </citation>
    <scope>NUCLEOTIDE SEQUENCE [LARGE SCALE GENOMIC DNA]</scope>
    <source>
        <strain evidence="3 4">SSH13</strain>
    </source>
</reference>
<evidence type="ECO:0000313" key="3">
    <source>
        <dbReference type="EMBL" id="TXF89260.1"/>
    </source>
</evidence>
<name>A0A5C7FNS7_9BACT</name>
<keyword evidence="4" id="KW-1185">Reference proteome</keyword>
<dbReference type="OrthoDB" id="9814400at2"/>
<dbReference type="Pfam" id="PF02498">
    <property type="entry name" value="Bro-N"/>
    <property type="match status" value="1"/>
</dbReference>
<dbReference type="SMART" id="SM01040">
    <property type="entry name" value="Bro-N"/>
    <property type="match status" value="1"/>
</dbReference>
<feature type="compositionally biased region" description="Basic and acidic residues" evidence="1">
    <location>
        <begin position="264"/>
        <end position="284"/>
    </location>
</feature>
<evidence type="ECO:0000313" key="4">
    <source>
        <dbReference type="Proteomes" id="UP000321907"/>
    </source>
</evidence>
<proteinExistence type="predicted"/>
<comment type="caution">
    <text evidence="3">The sequence shown here is derived from an EMBL/GenBank/DDBJ whole genome shotgun (WGS) entry which is preliminary data.</text>
</comment>
<protein>
    <submittedName>
        <fullName evidence="3">Bro-N domain-containing protein</fullName>
    </submittedName>
</protein>
<dbReference type="InterPro" id="IPR003497">
    <property type="entry name" value="BRO_N_domain"/>
</dbReference>